<evidence type="ECO:0000313" key="2">
    <source>
        <dbReference type="Proteomes" id="UP000184550"/>
    </source>
</evidence>
<protein>
    <recommendedName>
        <fullName evidence="3">DUF4278 domain-containing protein</fullName>
    </recommendedName>
</protein>
<gene>
    <name evidence="1" type="ORF">PL8927_740022</name>
</gene>
<dbReference type="InterPro" id="IPR025458">
    <property type="entry name" value="DUF4278"/>
</dbReference>
<name>A0A7Z9BT32_9CYAN</name>
<proteinExistence type="predicted"/>
<dbReference type="Pfam" id="PF14105">
    <property type="entry name" value="DUF4278"/>
    <property type="match status" value="1"/>
</dbReference>
<evidence type="ECO:0008006" key="3">
    <source>
        <dbReference type="Google" id="ProtNLM"/>
    </source>
</evidence>
<accession>A0A7Z9BT32</accession>
<dbReference type="AlphaFoldDB" id="A0A7Z9BT32"/>
<dbReference type="OrthoDB" id="517878at2"/>
<evidence type="ECO:0000313" key="1">
    <source>
        <dbReference type="EMBL" id="VXD22217.1"/>
    </source>
</evidence>
<dbReference type="EMBL" id="CZCU02000151">
    <property type="protein sequence ID" value="VXD22217.1"/>
    <property type="molecule type" value="Genomic_DNA"/>
</dbReference>
<reference evidence="1" key="1">
    <citation type="submission" date="2019-10" db="EMBL/GenBank/DDBJ databases">
        <authorList>
            <consortium name="Genoscope - CEA"/>
            <person name="William W."/>
        </authorList>
    </citation>
    <scope>NUCLEOTIDE SEQUENCE [LARGE SCALE GENOMIC DNA]</scope>
    <source>
        <strain evidence="1">BBR_PRJEB10992</strain>
    </source>
</reference>
<dbReference type="RefSeq" id="WP_083624597.1">
    <property type="nucleotide sequence ID" value="NZ_LR734877.1"/>
</dbReference>
<keyword evidence="2" id="KW-1185">Reference proteome</keyword>
<comment type="caution">
    <text evidence="1">The sequence shown here is derived from an EMBL/GenBank/DDBJ whole genome shotgun (WGS) entry which is preliminary data.</text>
</comment>
<organism evidence="1 2">
    <name type="scientific">Planktothrix serta PCC 8927</name>
    <dbReference type="NCBI Taxonomy" id="671068"/>
    <lineage>
        <taxon>Bacteria</taxon>
        <taxon>Bacillati</taxon>
        <taxon>Cyanobacteriota</taxon>
        <taxon>Cyanophyceae</taxon>
        <taxon>Oscillatoriophycideae</taxon>
        <taxon>Oscillatoriales</taxon>
        <taxon>Microcoleaceae</taxon>
        <taxon>Planktothrix</taxon>
    </lineage>
</organism>
<sequence>MKLTYRGVPYELNVHSVETWESNIFVKYRGIGYNYRRSIHPLKPLPQALKYRGLTYAASDVNSISQPVEQQSPTSVLKVVPLFKWLKLNNLKAHF</sequence>
<dbReference type="Proteomes" id="UP000184550">
    <property type="component" value="Unassembled WGS sequence"/>
</dbReference>